<dbReference type="RefSeq" id="WP_109969056.1">
    <property type="nucleotide sequence ID" value="NZ_CP176093.1"/>
</dbReference>
<dbReference type="Pfam" id="PF24830">
    <property type="entry name" value="DUF7714"/>
    <property type="match status" value="1"/>
</dbReference>
<protein>
    <submittedName>
        <fullName evidence="1">Uncharacterized protein</fullName>
    </submittedName>
</protein>
<dbReference type="GeneID" id="97550423"/>
<dbReference type="InterPro" id="IPR056131">
    <property type="entry name" value="DUF7714"/>
</dbReference>
<evidence type="ECO:0000313" key="2">
    <source>
        <dbReference type="Proteomes" id="UP000245657"/>
    </source>
</evidence>
<comment type="caution">
    <text evidence="1">The sequence shown here is derived from an EMBL/GenBank/DDBJ whole genome shotgun (WGS) entry which is preliminary data.</text>
</comment>
<name>A0A2V2N4J9_9EURY</name>
<dbReference type="OrthoDB" id="52943at2157"/>
<reference evidence="1 2" key="1">
    <citation type="submission" date="2018-05" db="EMBL/GenBank/DDBJ databases">
        <title>Draft genome of Methanospirillum lacunae Ki8-1.</title>
        <authorList>
            <person name="Dueholm M.S."/>
            <person name="Nielsen P.H."/>
            <person name="Bakmann L.F."/>
            <person name="Otzen D.E."/>
        </authorList>
    </citation>
    <scope>NUCLEOTIDE SEQUENCE [LARGE SCALE GENOMIC DNA]</scope>
    <source>
        <strain evidence="1 2">Ki8-1</strain>
    </source>
</reference>
<accession>A0A2V2N4J9</accession>
<evidence type="ECO:0000313" key="1">
    <source>
        <dbReference type="EMBL" id="PWR71438.1"/>
    </source>
</evidence>
<proteinExistence type="predicted"/>
<dbReference type="AlphaFoldDB" id="A0A2V2N4J9"/>
<dbReference type="EMBL" id="QGMY01000008">
    <property type="protein sequence ID" value="PWR71438.1"/>
    <property type="molecule type" value="Genomic_DNA"/>
</dbReference>
<organism evidence="1 2">
    <name type="scientific">Methanospirillum lacunae</name>
    <dbReference type="NCBI Taxonomy" id="668570"/>
    <lineage>
        <taxon>Archaea</taxon>
        <taxon>Methanobacteriati</taxon>
        <taxon>Methanobacteriota</taxon>
        <taxon>Stenosarchaea group</taxon>
        <taxon>Methanomicrobia</taxon>
        <taxon>Methanomicrobiales</taxon>
        <taxon>Methanospirillaceae</taxon>
        <taxon>Methanospirillum</taxon>
    </lineage>
</organism>
<keyword evidence="2" id="KW-1185">Reference proteome</keyword>
<gene>
    <name evidence="1" type="ORF">DK846_11275</name>
</gene>
<dbReference type="Proteomes" id="UP000245657">
    <property type="component" value="Unassembled WGS sequence"/>
</dbReference>
<sequence length="265" mass="29309">MIFPPHCKCVGYAGEKPVGDQVYFLSQYLLHEVPEGFEILSVEAGEGSGMMRPVKSVSLIASADEVYQYPERVILHNRGDLIRRAAETGKRCTIFTGIDEHKTFVCDPDPGALSTVHVYDVTPPRAHLAETIRALEATGLFGELEIQFEYHVRDIRETGADVFPCRAGGFSRTIDSDHLTGSEQVAGCMTARQVLSDCYGKDFPVIDICPANAAHEELFIARCCRAERTGVQTINGKYGVVVHWGASPKQIADAVYELMNERKNR</sequence>